<dbReference type="PANTHER" id="PTHR43246">
    <property type="entry name" value="PEPTIDYL-PROLYL CIS-TRANS ISOMERASE CYP38, CHLOROPLASTIC"/>
    <property type="match status" value="1"/>
</dbReference>
<evidence type="ECO:0000256" key="2">
    <source>
        <dbReference type="ARBA" id="ARBA00023235"/>
    </source>
</evidence>
<evidence type="ECO:0000256" key="4">
    <source>
        <dbReference type="SAM" id="Phobius"/>
    </source>
</evidence>
<dbReference type="PROSITE" id="PS50072">
    <property type="entry name" value="CSA_PPIASE_2"/>
    <property type="match status" value="1"/>
</dbReference>
<evidence type="ECO:0000313" key="7">
    <source>
        <dbReference type="Proteomes" id="UP001595555"/>
    </source>
</evidence>
<comment type="caution">
    <text evidence="6">The sequence shown here is derived from an EMBL/GenBank/DDBJ whole genome shotgun (WGS) entry which is preliminary data.</text>
</comment>
<feature type="domain" description="PPIase cyclophilin-type" evidence="5">
    <location>
        <begin position="44"/>
        <end position="198"/>
    </location>
</feature>
<feature type="transmembrane region" description="Helical" evidence="4">
    <location>
        <begin position="245"/>
        <end position="263"/>
    </location>
</feature>
<dbReference type="InterPro" id="IPR044665">
    <property type="entry name" value="E_coli_cyclophilin_A-like"/>
</dbReference>
<keyword evidence="4" id="KW-0472">Membrane</keyword>
<dbReference type="SUPFAM" id="SSF50891">
    <property type="entry name" value="Cyclophilin-like"/>
    <property type="match status" value="1"/>
</dbReference>
<dbReference type="Pfam" id="PF00160">
    <property type="entry name" value="Pro_isomerase"/>
    <property type="match status" value="1"/>
</dbReference>
<comment type="function">
    <text evidence="3">PPIases accelerate the folding of proteins. It catalyzes the cis-trans isomerization of proline imidic peptide bonds in oligopeptides.</text>
</comment>
<dbReference type="PRINTS" id="PR00153">
    <property type="entry name" value="CSAPPISMRASE"/>
</dbReference>
<accession>A0ABV7FG12</accession>
<name>A0ABV7FG12_9GAMM</name>
<reference evidence="7" key="1">
    <citation type="journal article" date="2019" name="Int. J. Syst. Evol. Microbiol.">
        <title>The Global Catalogue of Microorganisms (GCM) 10K type strain sequencing project: providing services to taxonomists for standard genome sequencing and annotation.</title>
        <authorList>
            <consortium name="The Broad Institute Genomics Platform"/>
            <consortium name="The Broad Institute Genome Sequencing Center for Infectious Disease"/>
            <person name="Wu L."/>
            <person name="Ma J."/>
        </authorList>
    </citation>
    <scope>NUCLEOTIDE SEQUENCE [LARGE SCALE GENOMIC DNA]</scope>
    <source>
        <strain evidence="7">KCTC 52237</strain>
    </source>
</reference>
<keyword evidence="3" id="KW-0732">Signal</keyword>
<dbReference type="RefSeq" id="WP_378117972.1">
    <property type="nucleotide sequence ID" value="NZ_JBHRTF010000003.1"/>
</dbReference>
<feature type="chain" id="PRO_5044997924" description="Peptidyl-prolyl cis-trans isomerase" evidence="3">
    <location>
        <begin position="36"/>
        <end position="272"/>
    </location>
</feature>
<dbReference type="EC" id="5.2.1.8" evidence="3"/>
<feature type="signal peptide" evidence="3">
    <location>
        <begin position="1"/>
        <end position="35"/>
    </location>
</feature>
<dbReference type="GO" id="GO:0003755">
    <property type="term" value="F:peptidyl-prolyl cis-trans isomerase activity"/>
    <property type="evidence" value="ECO:0007669"/>
    <property type="project" value="UniProtKB-EC"/>
</dbReference>
<organism evidence="6 7">
    <name type="scientific">Cellvibrio fontiphilus</name>
    <dbReference type="NCBI Taxonomy" id="1815559"/>
    <lineage>
        <taxon>Bacteria</taxon>
        <taxon>Pseudomonadati</taxon>
        <taxon>Pseudomonadota</taxon>
        <taxon>Gammaproteobacteria</taxon>
        <taxon>Cellvibrionales</taxon>
        <taxon>Cellvibrionaceae</taxon>
        <taxon>Cellvibrio</taxon>
    </lineage>
</organism>
<evidence type="ECO:0000256" key="3">
    <source>
        <dbReference type="RuleBase" id="RU363019"/>
    </source>
</evidence>
<proteinExistence type="inferred from homology"/>
<dbReference type="Proteomes" id="UP001595555">
    <property type="component" value="Unassembled WGS sequence"/>
</dbReference>
<keyword evidence="4" id="KW-0812">Transmembrane</keyword>
<evidence type="ECO:0000256" key="1">
    <source>
        <dbReference type="ARBA" id="ARBA00023110"/>
    </source>
</evidence>
<evidence type="ECO:0000259" key="5">
    <source>
        <dbReference type="PROSITE" id="PS50072"/>
    </source>
</evidence>
<keyword evidence="1 3" id="KW-0697">Rotamase</keyword>
<gene>
    <name evidence="6" type="ORF">ACFODX_08345</name>
</gene>
<protein>
    <recommendedName>
        <fullName evidence="3">Peptidyl-prolyl cis-trans isomerase</fullName>
        <shortName evidence="3">PPIase</shortName>
        <ecNumber evidence="3">5.2.1.8</ecNumber>
    </recommendedName>
</protein>
<evidence type="ECO:0000313" key="6">
    <source>
        <dbReference type="EMBL" id="MFC3115563.1"/>
    </source>
</evidence>
<keyword evidence="2 3" id="KW-0413">Isomerase</keyword>
<dbReference type="InterPro" id="IPR029000">
    <property type="entry name" value="Cyclophilin-like_dom_sf"/>
</dbReference>
<comment type="catalytic activity">
    <reaction evidence="3">
        <text>[protein]-peptidylproline (omega=180) = [protein]-peptidylproline (omega=0)</text>
        <dbReference type="Rhea" id="RHEA:16237"/>
        <dbReference type="Rhea" id="RHEA-COMP:10747"/>
        <dbReference type="Rhea" id="RHEA-COMP:10748"/>
        <dbReference type="ChEBI" id="CHEBI:83833"/>
        <dbReference type="ChEBI" id="CHEBI:83834"/>
        <dbReference type="EC" id="5.2.1.8"/>
    </reaction>
</comment>
<dbReference type="Gene3D" id="2.40.100.10">
    <property type="entry name" value="Cyclophilin-like"/>
    <property type="match status" value="1"/>
</dbReference>
<keyword evidence="4" id="KW-1133">Transmembrane helix</keyword>
<sequence>MRTLSRFSIPATFLKRSVAALCLSAGALMSQFAAATTVQFQTVMGNFEVNLYDKTTPKTVANFLAYVNANAYTNTVIHRSVSGFIVQGGGFKYVTTDKLEAITPNAAVENEPVYSNVRATISMAKTPNNPNSATNQWFINLADNSGNLDKQNGGFTAFGEVTGGMDVVLAIANLTRFNFNGSFTEIPLRNYSAADYTAKKPVTNEHFVVIERVVVLNADPDTAASLNPAKNTLITEKSGGGSGSLGFLSLLVLGLFALGALAVRGKNLLNKA</sequence>
<dbReference type="InterPro" id="IPR002130">
    <property type="entry name" value="Cyclophilin-type_PPIase_dom"/>
</dbReference>
<keyword evidence="7" id="KW-1185">Reference proteome</keyword>
<comment type="similarity">
    <text evidence="3">Belongs to the cyclophilin-type PPIase family.</text>
</comment>
<dbReference type="EMBL" id="JBHRTF010000003">
    <property type="protein sequence ID" value="MFC3115563.1"/>
    <property type="molecule type" value="Genomic_DNA"/>
</dbReference>